<evidence type="ECO:0000313" key="3">
    <source>
        <dbReference type="Proteomes" id="UP000026960"/>
    </source>
</evidence>
<dbReference type="Gramene" id="OBART11G18830.1">
    <property type="protein sequence ID" value="OBART11G18830.1"/>
    <property type="gene ID" value="OBART11G18830"/>
</dbReference>
<evidence type="ECO:0000313" key="2">
    <source>
        <dbReference type="EnsemblPlants" id="OBART11G18830.1"/>
    </source>
</evidence>
<evidence type="ECO:0008006" key="4">
    <source>
        <dbReference type="Google" id="ProtNLM"/>
    </source>
</evidence>
<feature type="region of interest" description="Disordered" evidence="1">
    <location>
        <begin position="1"/>
        <end position="26"/>
    </location>
</feature>
<evidence type="ECO:0000256" key="1">
    <source>
        <dbReference type="SAM" id="MobiDB-lite"/>
    </source>
</evidence>
<organism evidence="2">
    <name type="scientific">Oryza barthii</name>
    <dbReference type="NCBI Taxonomy" id="65489"/>
    <lineage>
        <taxon>Eukaryota</taxon>
        <taxon>Viridiplantae</taxon>
        <taxon>Streptophyta</taxon>
        <taxon>Embryophyta</taxon>
        <taxon>Tracheophyta</taxon>
        <taxon>Spermatophyta</taxon>
        <taxon>Magnoliopsida</taxon>
        <taxon>Liliopsida</taxon>
        <taxon>Poales</taxon>
        <taxon>Poaceae</taxon>
        <taxon>BOP clade</taxon>
        <taxon>Oryzoideae</taxon>
        <taxon>Oryzeae</taxon>
        <taxon>Oryzinae</taxon>
        <taxon>Oryza</taxon>
    </lineage>
</organism>
<reference evidence="2" key="2">
    <citation type="submission" date="2015-03" db="UniProtKB">
        <authorList>
            <consortium name="EnsemblPlants"/>
        </authorList>
    </citation>
    <scope>IDENTIFICATION</scope>
</reference>
<accession>A0A0D3HNN2</accession>
<dbReference type="EnsemblPlants" id="OBART11G18830.1">
    <property type="protein sequence ID" value="OBART11G18830.1"/>
    <property type="gene ID" value="OBART11G18830"/>
</dbReference>
<dbReference type="HOGENOM" id="CLU_2458308_0_0_1"/>
<reference evidence="2" key="1">
    <citation type="journal article" date="2009" name="Rice">
        <title>De Novo Next Generation Sequencing of Plant Genomes.</title>
        <authorList>
            <person name="Rounsley S."/>
            <person name="Marri P.R."/>
            <person name="Yu Y."/>
            <person name="He R."/>
            <person name="Sisneros N."/>
            <person name="Goicoechea J.L."/>
            <person name="Lee S.J."/>
            <person name="Angelova A."/>
            <person name="Kudrna D."/>
            <person name="Luo M."/>
            <person name="Affourtit J."/>
            <person name="Desany B."/>
            <person name="Knight J."/>
            <person name="Niazi F."/>
            <person name="Egholm M."/>
            <person name="Wing R.A."/>
        </authorList>
    </citation>
    <scope>NUCLEOTIDE SEQUENCE [LARGE SCALE GENOMIC DNA]</scope>
    <source>
        <strain evidence="2">cv. IRGC 105608</strain>
    </source>
</reference>
<sequence length="89" mass="9652">MDKDSDPVECNGSGDNGRGQRRREVRQRWQRMRVAAVATTNKGRDPLERATTMTMESDGNGGGQRASMENLSLLVGPVISGRACSQTAN</sequence>
<protein>
    <recommendedName>
        <fullName evidence="4">DUF834 domain-containing protein</fullName>
    </recommendedName>
</protein>
<name>A0A0D3HNN2_9ORYZ</name>
<keyword evidence="3" id="KW-1185">Reference proteome</keyword>
<feature type="region of interest" description="Disordered" evidence="1">
    <location>
        <begin position="39"/>
        <end position="67"/>
    </location>
</feature>
<proteinExistence type="predicted"/>
<dbReference type="PaxDb" id="65489-OBART11G18830.1"/>
<dbReference type="Proteomes" id="UP000026960">
    <property type="component" value="Chromosome 11"/>
</dbReference>
<dbReference type="AlphaFoldDB" id="A0A0D3HNN2"/>